<organism evidence="1 2">
    <name type="scientific">Candidatus Babela massiliensis</name>
    <dbReference type="NCBI Taxonomy" id="673862"/>
    <lineage>
        <taxon>Bacteria</taxon>
        <taxon>Candidatus Babelota</taxon>
        <taxon>Candidatus Babeliae</taxon>
        <taxon>Candidatus Babeliales</taxon>
        <taxon>Candidatus Babeliaceae</taxon>
        <taxon>Candidatus Babela</taxon>
    </lineage>
</organism>
<proteinExistence type="predicted"/>
<evidence type="ECO:0000313" key="2">
    <source>
        <dbReference type="Proteomes" id="UP000018769"/>
    </source>
</evidence>
<name>V6DG98_9BACT</name>
<accession>V6DG98</accession>
<dbReference type="RefSeq" id="WP_023791919.1">
    <property type="nucleotide sequence ID" value="NC_023003.1"/>
</dbReference>
<keyword evidence="2" id="KW-1185">Reference proteome</keyword>
<dbReference type="HOGENOM" id="CLU_1841448_0_0_7"/>
<dbReference type="KEGG" id="dpb:BABL1_gene_442"/>
<protein>
    <submittedName>
        <fullName evidence="1">Uncharacterized protein</fullName>
    </submittedName>
</protein>
<reference evidence="1 2" key="1">
    <citation type="journal article" date="2015" name="Biol. Direct">
        <title>Babela massiliensis, a representative of a widespread bacterial phylum with unusual adaptations to parasitism in amoebae.</title>
        <authorList>
            <person name="Pagnier I."/>
            <person name="Yutin N."/>
            <person name="Croce O."/>
            <person name="Makarova K.S."/>
            <person name="Wolf Y.I."/>
            <person name="Benamar S."/>
            <person name="Raoult D."/>
            <person name="Koonin E.V."/>
            <person name="La Scola B."/>
        </authorList>
    </citation>
    <scope>NUCLEOTIDE SEQUENCE [LARGE SCALE GENOMIC DNA]</scope>
    <source>
        <strain evidence="2">BABL1</strain>
    </source>
</reference>
<evidence type="ECO:0000313" key="1">
    <source>
        <dbReference type="EMBL" id="CDK30574.1"/>
    </source>
</evidence>
<gene>
    <name evidence="1" type="ORF">BABL1_gene_442</name>
</gene>
<dbReference type="AlphaFoldDB" id="V6DG98"/>
<dbReference type="EMBL" id="HG793133">
    <property type="protein sequence ID" value="CDK30574.1"/>
    <property type="molecule type" value="Genomic_DNA"/>
</dbReference>
<sequence>MKRNIINTLKIKAHFFILISLLSSNLTTKATNDTEISNEQQHRISTFIENFLNKDIEPGKTFEGWLEDLKNLLQGAPNFPQYCTAIDNIKKSRNIYEAGRNFEKFQNLIPTRLKQDLAKKYSKAIILKNLTERLKRRTK</sequence>
<dbReference type="Proteomes" id="UP000018769">
    <property type="component" value="Chromosome I"/>
</dbReference>
<dbReference type="STRING" id="673862.BABL1_gene_442"/>